<evidence type="ECO:0000313" key="5">
    <source>
        <dbReference type="EMBL" id="RCJ03772.1"/>
    </source>
</evidence>
<organism evidence="5 6">
    <name type="scientific">Cupriavidus necator</name>
    <name type="common">Alcaligenes eutrophus</name>
    <name type="synonym">Ralstonia eutropha</name>
    <dbReference type="NCBI Taxonomy" id="106590"/>
    <lineage>
        <taxon>Bacteria</taxon>
        <taxon>Pseudomonadati</taxon>
        <taxon>Pseudomonadota</taxon>
        <taxon>Betaproteobacteria</taxon>
        <taxon>Burkholderiales</taxon>
        <taxon>Burkholderiaceae</taxon>
        <taxon>Cupriavidus</taxon>
    </lineage>
</organism>
<name>A0A367P7H4_CUPNE</name>
<dbReference type="PANTHER" id="PTHR43537">
    <property type="entry name" value="TRANSCRIPTIONAL REGULATOR, GNTR FAMILY"/>
    <property type="match status" value="1"/>
</dbReference>
<sequence length="222" mass="24829">MDYRTKEEQVADYLRERIISGVIPRGSRLKQAEIAEELRLSITPVREALKLLEAEGFISGDSYRGSRVVPFDAASSAEVLTLRLLLENQLIRGTAEKITTEQIVELRALAQEFAAAFEKGDRAAARWVNYRFHRQMYDIAQMPQTLHFVQILWARYPFDLINAVESRGKDAVEEHDEILSALAAGDALAAMLAMRKHIESGWTILKAQSAKAGSVLLDGTNA</sequence>
<evidence type="ECO:0000313" key="6">
    <source>
        <dbReference type="Proteomes" id="UP000253501"/>
    </source>
</evidence>
<accession>A0A367P7H4</accession>
<feature type="domain" description="HTH gntR-type" evidence="4">
    <location>
        <begin position="4"/>
        <end position="71"/>
    </location>
</feature>
<dbReference type="InterPro" id="IPR000524">
    <property type="entry name" value="Tscrpt_reg_HTH_GntR"/>
</dbReference>
<dbReference type="Pfam" id="PF00392">
    <property type="entry name" value="GntR"/>
    <property type="match status" value="1"/>
</dbReference>
<evidence type="ECO:0000256" key="2">
    <source>
        <dbReference type="ARBA" id="ARBA00023125"/>
    </source>
</evidence>
<dbReference type="Gene3D" id="1.10.10.10">
    <property type="entry name" value="Winged helix-like DNA-binding domain superfamily/Winged helix DNA-binding domain"/>
    <property type="match status" value="1"/>
</dbReference>
<dbReference type="SMART" id="SM00345">
    <property type="entry name" value="HTH_GNTR"/>
    <property type="match status" value="1"/>
</dbReference>
<dbReference type="Proteomes" id="UP000253501">
    <property type="component" value="Unassembled WGS sequence"/>
</dbReference>
<dbReference type="RefSeq" id="WP_114135990.1">
    <property type="nucleotide sequence ID" value="NZ_CP068436.1"/>
</dbReference>
<proteinExistence type="predicted"/>
<dbReference type="EMBL" id="QDHA01000125">
    <property type="protein sequence ID" value="RCJ03772.1"/>
    <property type="molecule type" value="Genomic_DNA"/>
</dbReference>
<protein>
    <submittedName>
        <fullName evidence="5">GntR family transcriptional regulator</fullName>
    </submittedName>
</protein>
<reference evidence="5 6" key="1">
    <citation type="submission" date="2018-04" db="EMBL/GenBank/DDBJ databases">
        <title>Cupriavidus necator CR12 genome sequencing and assembly.</title>
        <authorList>
            <person name="Ben Fekih I."/>
            <person name="Mazhar H.S."/>
            <person name="Bello S.K."/>
            <person name="Rensing C."/>
        </authorList>
    </citation>
    <scope>NUCLEOTIDE SEQUENCE [LARGE SCALE GENOMIC DNA]</scope>
    <source>
        <strain evidence="5 6">CR12</strain>
    </source>
</reference>
<gene>
    <name evidence="5" type="ORF">DDK22_35430</name>
</gene>
<dbReference type="SMART" id="SM00895">
    <property type="entry name" value="FCD"/>
    <property type="match status" value="1"/>
</dbReference>
<comment type="caution">
    <text evidence="5">The sequence shown here is derived from an EMBL/GenBank/DDBJ whole genome shotgun (WGS) entry which is preliminary data.</text>
</comment>
<keyword evidence="1" id="KW-0805">Transcription regulation</keyword>
<dbReference type="Gene3D" id="1.20.120.530">
    <property type="entry name" value="GntR ligand-binding domain-like"/>
    <property type="match status" value="1"/>
</dbReference>
<dbReference type="SUPFAM" id="SSF48008">
    <property type="entry name" value="GntR ligand-binding domain-like"/>
    <property type="match status" value="1"/>
</dbReference>
<dbReference type="GO" id="GO:0003700">
    <property type="term" value="F:DNA-binding transcription factor activity"/>
    <property type="evidence" value="ECO:0007669"/>
    <property type="project" value="InterPro"/>
</dbReference>
<dbReference type="InterPro" id="IPR036390">
    <property type="entry name" value="WH_DNA-bd_sf"/>
</dbReference>
<evidence type="ECO:0000256" key="3">
    <source>
        <dbReference type="ARBA" id="ARBA00023163"/>
    </source>
</evidence>
<dbReference type="Pfam" id="PF07729">
    <property type="entry name" value="FCD"/>
    <property type="match status" value="1"/>
</dbReference>
<dbReference type="CDD" id="cd07377">
    <property type="entry name" value="WHTH_GntR"/>
    <property type="match status" value="1"/>
</dbReference>
<dbReference type="SUPFAM" id="SSF46785">
    <property type="entry name" value="Winged helix' DNA-binding domain"/>
    <property type="match status" value="1"/>
</dbReference>
<dbReference type="PROSITE" id="PS50949">
    <property type="entry name" value="HTH_GNTR"/>
    <property type="match status" value="1"/>
</dbReference>
<evidence type="ECO:0000256" key="1">
    <source>
        <dbReference type="ARBA" id="ARBA00023015"/>
    </source>
</evidence>
<dbReference type="InterPro" id="IPR008920">
    <property type="entry name" value="TF_FadR/GntR_C"/>
</dbReference>
<dbReference type="GO" id="GO:0003677">
    <property type="term" value="F:DNA binding"/>
    <property type="evidence" value="ECO:0007669"/>
    <property type="project" value="UniProtKB-KW"/>
</dbReference>
<dbReference type="PANTHER" id="PTHR43537:SF24">
    <property type="entry name" value="GLUCONATE OPERON TRANSCRIPTIONAL REPRESSOR"/>
    <property type="match status" value="1"/>
</dbReference>
<dbReference type="InterPro" id="IPR036388">
    <property type="entry name" value="WH-like_DNA-bd_sf"/>
</dbReference>
<dbReference type="AlphaFoldDB" id="A0A367P7H4"/>
<keyword evidence="2" id="KW-0238">DNA-binding</keyword>
<dbReference type="InterPro" id="IPR011711">
    <property type="entry name" value="GntR_C"/>
</dbReference>
<evidence type="ECO:0000259" key="4">
    <source>
        <dbReference type="PROSITE" id="PS50949"/>
    </source>
</evidence>
<keyword evidence="3" id="KW-0804">Transcription</keyword>